<dbReference type="Pfam" id="PF02863">
    <property type="entry name" value="Arg_repressor_C"/>
    <property type="match status" value="1"/>
</dbReference>
<feature type="domain" description="Arginine repressor DNA-binding" evidence="10">
    <location>
        <begin position="4"/>
        <end position="69"/>
    </location>
</feature>
<evidence type="ECO:0000256" key="8">
    <source>
        <dbReference type="ARBA" id="ARBA00023163"/>
    </source>
</evidence>
<comment type="pathway">
    <text evidence="2 9">Amino-acid biosynthesis; L-arginine biosynthesis [regulation].</text>
</comment>
<dbReference type="InterPro" id="IPR020899">
    <property type="entry name" value="Arg_repress_C"/>
</dbReference>
<dbReference type="RefSeq" id="WP_036855022.1">
    <property type="nucleotide sequence ID" value="NZ_JRNU01000013.1"/>
</dbReference>
<evidence type="ECO:0000256" key="9">
    <source>
        <dbReference type="HAMAP-Rule" id="MF_00173"/>
    </source>
</evidence>
<name>A0A096CBS0_9BACT</name>
<dbReference type="Proteomes" id="UP000029614">
    <property type="component" value="Unassembled WGS sequence"/>
</dbReference>
<evidence type="ECO:0000259" key="11">
    <source>
        <dbReference type="Pfam" id="PF02863"/>
    </source>
</evidence>
<evidence type="ECO:0000256" key="6">
    <source>
        <dbReference type="ARBA" id="ARBA00023015"/>
    </source>
</evidence>
<dbReference type="GO" id="GO:0006526">
    <property type="term" value="P:L-arginine biosynthetic process"/>
    <property type="evidence" value="ECO:0007669"/>
    <property type="project" value="UniProtKB-UniPathway"/>
</dbReference>
<protein>
    <recommendedName>
        <fullName evidence="4 9">Arginine repressor</fullName>
    </recommendedName>
</protein>
<comment type="caution">
    <text evidence="12">The sequence shown here is derived from an EMBL/GenBank/DDBJ whole genome shotgun (WGS) entry which is preliminary data.</text>
</comment>
<dbReference type="InterPro" id="IPR036390">
    <property type="entry name" value="WH_DNA-bd_sf"/>
</dbReference>
<evidence type="ECO:0000259" key="10">
    <source>
        <dbReference type="Pfam" id="PF01316"/>
    </source>
</evidence>
<comment type="similarity">
    <text evidence="3 9">Belongs to the ArgR family.</text>
</comment>
<organism evidence="12 13">
    <name type="scientific">Prevotella amnii DNF00058</name>
    <dbReference type="NCBI Taxonomy" id="1401066"/>
    <lineage>
        <taxon>Bacteria</taxon>
        <taxon>Pseudomonadati</taxon>
        <taxon>Bacteroidota</taxon>
        <taxon>Bacteroidia</taxon>
        <taxon>Bacteroidales</taxon>
        <taxon>Prevotellaceae</taxon>
        <taxon>Prevotella</taxon>
    </lineage>
</organism>
<dbReference type="UniPathway" id="UPA00068"/>
<dbReference type="SUPFAM" id="SSF46785">
    <property type="entry name" value="Winged helix' DNA-binding domain"/>
    <property type="match status" value="1"/>
</dbReference>
<dbReference type="EMBL" id="JRNU01000013">
    <property type="protein sequence ID" value="KGF52342.1"/>
    <property type="molecule type" value="Genomic_DNA"/>
</dbReference>
<evidence type="ECO:0000256" key="3">
    <source>
        <dbReference type="ARBA" id="ARBA00008316"/>
    </source>
</evidence>
<dbReference type="AlphaFoldDB" id="A0A096CBS0"/>
<dbReference type="Gene3D" id="3.30.1360.40">
    <property type="match status" value="1"/>
</dbReference>
<dbReference type="GO" id="GO:0034618">
    <property type="term" value="F:arginine binding"/>
    <property type="evidence" value="ECO:0007669"/>
    <property type="project" value="InterPro"/>
</dbReference>
<keyword evidence="13" id="KW-1185">Reference proteome</keyword>
<dbReference type="GO" id="GO:0003677">
    <property type="term" value="F:DNA binding"/>
    <property type="evidence" value="ECO:0007669"/>
    <property type="project" value="UniProtKB-KW"/>
</dbReference>
<keyword evidence="9" id="KW-0028">Amino-acid biosynthesis</keyword>
<dbReference type="PANTHER" id="PTHR34471">
    <property type="entry name" value="ARGININE REPRESSOR"/>
    <property type="match status" value="1"/>
</dbReference>
<dbReference type="OrthoDB" id="9807089at2"/>
<dbReference type="GO" id="GO:1900079">
    <property type="term" value="P:regulation of arginine biosynthetic process"/>
    <property type="evidence" value="ECO:0007669"/>
    <property type="project" value="UniProtKB-UniRule"/>
</dbReference>
<evidence type="ECO:0000256" key="7">
    <source>
        <dbReference type="ARBA" id="ARBA00023125"/>
    </source>
</evidence>
<evidence type="ECO:0000313" key="12">
    <source>
        <dbReference type="EMBL" id="KGF52342.1"/>
    </source>
</evidence>
<evidence type="ECO:0000256" key="2">
    <source>
        <dbReference type="ARBA" id="ARBA00005040"/>
    </source>
</evidence>
<dbReference type="InterPro" id="IPR036251">
    <property type="entry name" value="Arg_repress_C_sf"/>
</dbReference>
<feature type="domain" description="Arginine repressor C-terminal" evidence="11">
    <location>
        <begin position="87"/>
        <end position="150"/>
    </location>
</feature>
<dbReference type="GO" id="GO:0005737">
    <property type="term" value="C:cytoplasm"/>
    <property type="evidence" value="ECO:0007669"/>
    <property type="project" value="UniProtKB-SubCell"/>
</dbReference>
<evidence type="ECO:0000256" key="4">
    <source>
        <dbReference type="ARBA" id="ARBA00021148"/>
    </source>
</evidence>
<dbReference type="SUPFAM" id="SSF55252">
    <property type="entry name" value="C-terminal domain of arginine repressor"/>
    <property type="match status" value="1"/>
</dbReference>
<evidence type="ECO:0000256" key="1">
    <source>
        <dbReference type="ARBA" id="ARBA00004496"/>
    </source>
</evidence>
<keyword evidence="9" id="KW-0055">Arginine biosynthesis</keyword>
<keyword evidence="7 9" id="KW-0238">DNA-binding</keyword>
<dbReference type="InterPro" id="IPR036388">
    <property type="entry name" value="WH-like_DNA-bd_sf"/>
</dbReference>
<dbReference type="PRINTS" id="PR01467">
    <property type="entry name" value="ARGREPRESSOR"/>
</dbReference>
<dbReference type="GO" id="GO:0003700">
    <property type="term" value="F:DNA-binding transcription factor activity"/>
    <property type="evidence" value="ECO:0007669"/>
    <property type="project" value="UniProtKB-UniRule"/>
</dbReference>
<sequence>MKVKKSRLEALRLIISSMELGSQTDVLKELKKRGYKLTQATLSRDLRQLKAARAASHDGKYVYVLPNETTYKRVSTPLSTGKLLQQEVCLSFSMSGQLAVLKTRKGYASALAYDIDSAHIDGILGTIAGYDTIFIAVREGMSKEEIKGKFALIIPDIIHEV</sequence>
<evidence type="ECO:0000313" key="13">
    <source>
        <dbReference type="Proteomes" id="UP000029614"/>
    </source>
</evidence>
<dbReference type="PANTHER" id="PTHR34471:SF1">
    <property type="entry name" value="ARGININE REPRESSOR"/>
    <property type="match status" value="1"/>
</dbReference>
<keyword evidence="6 9" id="KW-0805">Transcription regulation</keyword>
<dbReference type="HAMAP" id="MF_00173">
    <property type="entry name" value="Arg_repressor"/>
    <property type="match status" value="1"/>
</dbReference>
<dbReference type="Gene3D" id="1.10.10.10">
    <property type="entry name" value="Winged helix-like DNA-binding domain superfamily/Winged helix DNA-binding domain"/>
    <property type="match status" value="1"/>
</dbReference>
<comment type="subcellular location">
    <subcellularLocation>
        <location evidence="1 9">Cytoplasm</location>
    </subcellularLocation>
</comment>
<keyword evidence="5 9" id="KW-0963">Cytoplasm</keyword>
<proteinExistence type="inferred from homology"/>
<reference evidence="12 13" key="1">
    <citation type="submission" date="2014-07" db="EMBL/GenBank/DDBJ databases">
        <authorList>
            <person name="McCorrison J."/>
            <person name="Sanka R."/>
            <person name="Torralba M."/>
            <person name="Gillis M."/>
            <person name="Haft D.H."/>
            <person name="Methe B."/>
            <person name="Sutton G."/>
            <person name="Nelson K.E."/>
        </authorList>
    </citation>
    <scope>NUCLEOTIDE SEQUENCE [LARGE SCALE GENOMIC DNA]</scope>
    <source>
        <strain evidence="12 13">DNF00058</strain>
    </source>
</reference>
<dbReference type="GO" id="GO:0051259">
    <property type="term" value="P:protein complex oligomerization"/>
    <property type="evidence" value="ECO:0007669"/>
    <property type="project" value="InterPro"/>
</dbReference>
<keyword evidence="8 9" id="KW-0804">Transcription</keyword>
<gene>
    <name evidence="9" type="primary">argR</name>
    <name evidence="12" type="ORF">HMPREF9302_04215</name>
</gene>
<keyword evidence="9" id="KW-0678">Repressor</keyword>
<comment type="function">
    <text evidence="9">Regulates arginine biosynthesis genes.</text>
</comment>
<dbReference type="Pfam" id="PF01316">
    <property type="entry name" value="Arg_repressor"/>
    <property type="match status" value="1"/>
</dbReference>
<accession>A0A096CBS0</accession>
<dbReference type="InterPro" id="IPR001669">
    <property type="entry name" value="Arg_repress"/>
</dbReference>
<dbReference type="InterPro" id="IPR020900">
    <property type="entry name" value="Arg_repress_DNA-bd"/>
</dbReference>
<evidence type="ECO:0000256" key="5">
    <source>
        <dbReference type="ARBA" id="ARBA00022490"/>
    </source>
</evidence>